<proteinExistence type="predicted"/>
<evidence type="ECO:0000313" key="1">
    <source>
        <dbReference type="EMBL" id="MBB5808448.1"/>
    </source>
</evidence>
<name>A0A7W9HUZ4_9PSEU</name>
<reference evidence="1 2" key="1">
    <citation type="submission" date="2020-08" db="EMBL/GenBank/DDBJ databases">
        <title>Sequencing the genomes of 1000 actinobacteria strains.</title>
        <authorList>
            <person name="Klenk H.-P."/>
        </authorList>
    </citation>
    <scope>NUCLEOTIDE SEQUENCE [LARGE SCALE GENOMIC DNA]</scope>
    <source>
        <strain evidence="1 2">DSM 45486</strain>
    </source>
</reference>
<dbReference type="AlphaFoldDB" id="A0A7W9HUZ4"/>
<protein>
    <submittedName>
        <fullName evidence="1">Uncharacterized protein</fullName>
    </submittedName>
</protein>
<organism evidence="1 2">
    <name type="scientific">Saccharothrix ecbatanensis</name>
    <dbReference type="NCBI Taxonomy" id="1105145"/>
    <lineage>
        <taxon>Bacteria</taxon>
        <taxon>Bacillati</taxon>
        <taxon>Actinomycetota</taxon>
        <taxon>Actinomycetes</taxon>
        <taxon>Pseudonocardiales</taxon>
        <taxon>Pseudonocardiaceae</taxon>
        <taxon>Saccharothrix</taxon>
    </lineage>
</organism>
<keyword evidence="2" id="KW-1185">Reference proteome</keyword>
<comment type="caution">
    <text evidence="1">The sequence shown here is derived from an EMBL/GenBank/DDBJ whole genome shotgun (WGS) entry which is preliminary data.</text>
</comment>
<evidence type="ECO:0000313" key="2">
    <source>
        <dbReference type="Proteomes" id="UP000552097"/>
    </source>
</evidence>
<gene>
    <name evidence="1" type="ORF">F4560_008216</name>
</gene>
<dbReference type="RefSeq" id="WP_184928346.1">
    <property type="nucleotide sequence ID" value="NZ_JACHMO010000001.1"/>
</dbReference>
<accession>A0A7W9HUZ4</accession>
<dbReference type="EMBL" id="JACHMO010000001">
    <property type="protein sequence ID" value="MBB5808448.1"/>
    <property type="molecule type" value="Genomic_DNA"/>
</dbReference>
<sequence>MRITEFTGWMKDQLDALDHDEIVGVDNIMHPDDQHKRHNLLRVRHANGATSVVMAQTVEGPGIPHHQPYEIPREAF</sequence>
<dbReference type="Proteomes" id="UP000552097">
    <property type="component" value="Unassembled WGS sequence"/>
</dbReference>